<evidence type="ECO:0000313" key="1">
    <source>
        <dbReference type="EMBL" id="GAG66313.1"/>
    </source>
</evidence>
<feature type="non-terminal residue" evidence="1">
    <location>
        <position position="179"/>
    </location>
</feature>
<name>X1A0Q4_9ZZZZ</name>
<evidence type="ECO:0008006" key="2">
    <source>
        <dbReference type="Google" id="ProtNLM"/>
    </source>
</evidence>
<dbReference type="SUPFAM" id="SSF53092">
    <property type="entry name" value="Creatinase/prolidase N-terminal domain"/>
    <property type="match status" value="1"/>
</dbReference>
<proteinExistence type="predicted"/>
<accession>X1A0Q4</accession>
<dbReference type="EMBL" id="BART01006590">
    <property type="protein sequence ID" value="GAG66313.1"/>
    <property type="molecule type" value="Genomic_DNA"/>
</dbReference>
<comment type="caution">
    <text evidence="1">The sequence shown here is derived from an EMBL/GenBank/DDBJ whole genome shotgun (WGS) entry which is preliminary data.</text>
</comment>
<dbReference type="AlphaFoldDB" id="X1A0Q4"/>
<reference evidence="1" key="1">
    <citation type="journal article" date="2014" name="Front. Microbiol.">
        <title>High frequency of phylogenetically diverse reductive dehalogenase-homologous genes in deep subseafloor sedimentary metagenomes.</title>
        <authorList>
            <person name="Kawai M."/>
            <person name="Futagami T."/>
            <person name="Toyoda A."/>
            <person name="Takaki Y."/>
            <person name="Nishi S."/>
            <person name="Hori S."/>
            <person name="Arai W."/>
            <person name="Tsubouchi T."/>
            <person name="Morono Y."/>
            <person name="Uchiyama I."/>
            <person name="Ito T."/>
            <person name="Fujiyama A."/>
            <person name="Inagaki F."/>
            <person name="Takami H."/>
        </authorList>
    </citation>
    <scope>NUCLEOTIDE SEQUENCE</scope>
    <source>
        <strain evidence="1">Expedition CK06-06</strain>
    </source>
</reference>
<sequence>MNSRSSQWLEEAKIISKILSDSPKIDKQKRIGKNEFRQRQKKVIDAITKEGIDAAFVYSDEHYNGDVPYLAGNTNITIEPVAGVIGKNGFHVLAGLEGGYVSEQLGPRSGAKIHKVEMLKLADEEYPIDAERIEDVIEEAAGCKPKVIGLLTPRAVFPVAIYDFLKGYLGGNGEIVNAQ</sequence>
<protein>
    <recommendedName>
        <fullName evidence="2">Creatinase N-terminal domain-containing protein</fullName>
    </recommendedName>
</protein>
<organism evidence="1">
    <name type="scientific">marine sediment metagenome</name>
    <dbReference type="NCBI Taxonomy" id="412755"/>
    <lineage>
        <taxon>unclassified sequences</taxon>
        <taxon>metagenomes</taxon>
        <taxon>ecological metagenomes</taxon>
    </lineage>
</organism>
<dbReference type="InterPro" id="IPR029149">
    <property type="entry name" value="Creatin/AminoP/Spt16_N"/>
</dbReference>
<gene>
    <name evidence="1" type="ORF">S01H4_15034</name>
</gene>